<feature type="transmembrane region" description="Helical" evidence="2">
    <location>
        <begin position="412"/>
        <end position="431"/>
    </location>
</feature>
<feature type="transmembrane region" description="Helical" evidence="2">
    <location>
        <begin position="332"/>
        <end position="350"/>
    </location>
</feature>
<dbReference type="InterPro" id="IPR038587">
    <property type="entry name" value="Ribosomal_eL40_sf"/>
</dbReference>
<sequence length="475" mass="52712">MSSYKMGCLVYLFCQHNGGMQKMFCPNCGHKVDPDQKFCDNCGYALKKKSTQDTKTTSEPKDDDTIRSLSEIENELNQEEPEKKDTKKEAPLQQAPAQQREYGSFDHPNHNSTPRPDPEPEMKTFNKSTTTSNRSSFSKTSADEPIDDKTQVYSKNDFNPISQKPYKKAQEETHHNTYEDPIKDPIKDPFGPTESERRAAQAKIKAEEVDPNDGLIHNMIKFAKNNAYISIFVVIILAILLVVKRNYGFVGLAIAIIAWFLLSQLGHGNELGANKALKKETSLKKDSNSNPDNSQTPNSDYQARPAHQKKHEKYDRAAERLKPNRKTTRQKVIIVASIIGFVASISGPFLDGLSLSSTIANAANYTANLGAQNTWITNGFSAIRLICFMSPVIALIAGCFRSRGSIRITRIFTLLPTILYAALYAILYAGVVNSSAITGQVAVTTSGSFGTSFYVLILTSVVSLVMAYSLRPKRI</sequence>
<reference evidence="6 7" key="1">
    <citation type="journal article" date="2019" name="Syst. Appl. Microbiol.">
        <title>Polyphasic characterization of two novel Lactobacillus spp. isolated from blown salami packages: Description of Lactobacillus halodurans sp. nov. and Lactobacillus salsicarnum sp. nov.</title>
        <authorList>
            <person name="Schuster J.A."/>
            <person name="Klingl A."/>
            <person name="Vogel R.F."/>
            <person name="Ehrmann M.A."/>
        </authorList>
    </citation>
    <scope>NUCLEOTIDE SEQUENCE [LARGE SCALE GENOMIC DNA]</scope>
    <source>
        <strain evidence="5 6">TMW 1.1920</strain>
        <strain evidence="4 7">TMW 1.2172</strain>
    </source>
</reference>
<keyword evidence="6" id="KW-1185">Reference proteome</keyword>
<dbReference type="Gene3D" id="4.10.1060.50">
    <property type="match status" value="1"/>
</dbReference>
<feature type="region of interest" description="Disordered" evidence="1">
    <location>
        <begin position="282"/>
        <end position="321"/>
    </location>
</feature>
<evidence type="ECO:0000313" key="7">
    <source>
        <dbReference type="Proteomes" id="UP000414364"/>
    </source>
</evidence>
<feature type="compositionally biased region" description="Basic and acidic residues" evidence="1">
    <location>
        <begin position="80"/>
        <end position="90"/>
    </location>
</feature>
<dbReference type="Proteomes" id="UP000371423">
    <property type="component" value="Unassembled WGS sequence"/>
</dbReference>
<evidence type="ECO:0000313" key="4">
    <source>
        <dbReference type="EMBL" id="MQS75420.1"/>
    </source>
</evidence>
<feature type="transmembrane region" description="Helical" evidence="2">
    <location>
        <begin position="382"/>
        <end position="400"/>
    </location>
</feature>
<gene>
    <name evidence="5" type="ORF">FHL05_05085</name>
    <name evidence="4" type="ORF">FHL06_03295</name>
</gene>
<feature type="transmembrane region" description="Helical" evidence="2">
    <location>
        <begin position="451"/>
        <end position="470"/>
    </location>
</feature>
<evidence type="ECO:0000256" key="1">
    <source>
        <dbReference type="SAM" id="MobiDB-lite"/>
    </source>
</evidence>
<feature type="transmembrane region" description="Helical" evidence="2">
    <location>
        <begin position="226"/>
        <end position="243"/>
    </location>
</feature>
<feature type="compositionally biased region" description="Basic and acidic residues" evidence="1">
    <location>
        <begin position="312"/>
        <end position="321"/>
    </location>
</feature>
<feature type="compositionally biased region" description="Polar residues" evidence="1">
    <location>
        <begin position="125"/>
        <end position="140"/>
    </location>
</feature>
<dbReference type="EMBL" id="VDFO01000015">
    <property type="protein sequence ID" value="MQS97261.1"/>
    <property type="molecule type" value="Genomic_DNA"/>
</dbReference>
<protein>
    <submittedName>
        <fullName evidence="4">Zinc-ribbon domain-containing protein</fullName>
    </submittedName>
</protein>
<evidence type="ECO:0000313" key="5">
    <source>
        <dbReference type="EMBL" id="MQS97261.1"/>
    </source>
</evidence>
<dbReference type="EMBL" id="VDFP01000004">
    <property type="protein sequence ID" value="MQS75420.1"/>
    <property type="molecule type" value="Genomic_DNA"/>
</dbReference>
<feature type="compositionally biased region" description="Polar residues" evidence="1">
    <location>
        <begin position="288"/>
        <end position="301"/>
    </location>
</feature>
<dbReference type="AlphaFoldDB" id="A0A5P0ZMD5"/>
<feature type="transmembrane region" description="Helical" evidence="2">
    <location>
        <begin position="249"/>
        <end position="268"/>
    </location>
</feature>
<dbReference type="OrthoDB" id="2327418at2"/>
<evidence type="ECO:0000256" key="2">
    <source>
        <dbReference type="SAM" id="Phobius"/>
    </source>
</evidence>
<feature type="compositionally biased region" description="Basic and acidic residues" evidence="1">
    <location>
        <begin position="50"/>
        <end position="66"/>
    </location>
</feature>
<keyword evidence="2" id="KW-1133">Transmembrane helix</keyword>
<feature type="domain" description="Zinc-ribbon" evidence="3">
    <location>
        <begin position="24"/>
        <end position="46"/>
    </location>
</feature>
<comment type="caution">
    <text evidence="4">The sequence shown here is derived from an EMBL/GenBank/DDBJ whole genome shotgun (WGS) entry which is preliminary data.</text>
</comment>
<keyword evidence="2" id="KW-0812">Transmembrane</keyword>
<name>A0A5P0ZMD5_9LACO</name>
<accession>A0A5P0ZMD5</accession>
<evidence type="ECO:0000313" key="6">
    <source>
        <dbReference type="Proteomes" id="UP000371423"/>
    </source>
</evidence>
<feature type="region of interest" description="Disordered" evidence="1">
    <location>
        <begin position="50"/>
        <end position="188"/>
    </location>
</feature>
<evidence type="ECO:0000259" key="3">
    <source>
        <dbReference type="Pfam" id="PF13240"/>
    </source>
</evidence>
<keyword evidence="2" id="KW-0472">Membrane</keyword>
<feature type="compositionally biased region" description="Polar residues" evidence="1">
    <location>
        <begin position="151"/>
        <end position="162"/>
    </location>
</feature>
<proteinExistence type="predicted"/>
<feature type="compositionally biased region" description="Basic and acidic residues" evidence="1">
    <location>
        <begin position="168"/>
        <end position="187"/>
    </location>
</feature>
<organism evidence="4 7">
    <name type="scientific">Companilactobacillus halodurans</name>
    <dbReference type="NCBI Taxonomy" id="2584183"/>
    <lineage>
        <taxon>Bacteria</taxon>
        <taxon>Bacillati</taxon>
        <taxon>Bacillota</taxon>
        <taxon>Bacilli</taxon>
        <taxon>Lactobacillales</taxon>
        <taxon>Lactobacillaceae</taxon>
        <taxon>Companilactobacillus</taxon>
    </lineage>
</organism>
<dbReference type="Proteomes" id="UP000414364">
    <property type="component" value="Unassembled WGS sequence"/>
</dbReference>
<dbReference type="InterPro" id="IPR026870">
    <property type="entry name" value="Zinc_ribbon_dom"/>
</dbReference>
<dbReference type="Pfam" id="PF13240">
    <property type="entry name" value="Zn_Ribbon_1"/>
    <property type="match status" value="1"/>
</dbReference>